<name>A0A6C0K8W2_9ZZZZ</name>
<keyword evidence="1" id="KW-0812">Transmembrane</keyword>
<reference evidence="2" key="1">
    <citation type="journal article" date="2020" name="Nature">
        <title>Giant virus diversity and host interactions through global metagenomics.</title>
        <authorList>
            <person name="Schulz F."/>
            <person name="Roux S."/>
            <person name="Paez-Espino D."/>
            <person name="Jungbluth S."/>
            <person name="Walsh D.A."/>
            <person name="Denef V.J."/>
            <person name="McMahon K.D."/>
            <person name="Konstantinidis K.T."/>
            <person name="Eloe-Fadrosh E.A."/>
            <person name="Kyrpides N.C."/>
            <person name="Woyke T."/>
        </authorList>
    </citation>
    <scope>NUCLEOTIDE SEQUENCE</scope>
    <source>
        <strain evidence="2">GVMAG-S-1101176-114</strain>
    </source>
</reference>
<protein>
    <submittedName>
        <fullName evidence="2">Uncharacterized protein</fullName>
    </submittedName>
</protein>
<dbReference type="EMBL" id="MN740813">
    <property type="protein sequence ID" value="QHU13117.1"/>
    <property type="molecule type" value="Genomic_DNA"/>
</dbReference>
<feature type="transmembrane region" description="Helical" evidence="1">
    <location>
        <begin position="57"/>
        <end position="76"/>
    </location>
</feature>
<proteinExistence type="predicted"/>
<evidence type="ECO:0000313" key="2">
    <source>
        <dbReference type="EMBL" id="QHU13117.1"/>
    </source>
</evidence>
<accession>A0A6C0K8W2</accession>
<organism evidence="2">
    <name type="scientific">viral metagenome</name>
    <dbReference type="NCBI Taxonomy" id="1070528"/>
    <lineage>
        <taxon>unclassified sequences</taxon>
        <taxon>metagenomes</taxon>
        <taxon>organismal metagenomes</taxon>
    </lineage>
</organism>
<dbReference type="AlphaFoldDB" id="A0A6C0K8W2"/>
<keyword evidence="1" id="KW-1133">Transmembrane helix</keyword>
<evidence type="ECO:0000256" key="1">
    <source>
        <dbReference type="SAM" id="Phobius"/>
    </source>
</evidence>
<keyword evidence="1" id="KW-0472">Membrane</keyword>
<feature type="transmembrane region" description="Helical" evidence="1">
    <location>
        <begin position="12"/>
        <end position="32"/>
    </location>
</feature>
<sequence>MAALSHLQKAQISAFQALLFYILANPITFRVMDRLVVQVTGPYSMFRIAAEDGTPTGFGLLLHASVFFAVTLGLMYV</sequence>